<keyword evidence="1" id="KW-0597">Phosphoprotein</keyword>
<organism evidence="5 6">
    <name type="scientific">Maricaulis maris (strain MCS10)</name>
    <name type="common">Caulobacter maris</name>
    <dbReference type="NCBI Taxonomy" id="394221"/>
    <lineage>
        <taxon>Bacteria</taxon>
        <taxon>Pseudomonadati</taxon>
        <taxon>Pseudomonadota</taxon>
        <taxon>Alphaproteobacteria</taxon>
        <taxon>Maricaulales</taxon>
        <taxon>Maricaulaceae</taxon>
        <taxon>Maricaulis</taxon>
    </lineage>
</organism>
<dbReference type="InterPro" id="IPR008854">
    <property type="entry name" value="TPMT"/>
</dbReference>
<gene>
    <name evidence="5" type="ordered locus">Mmar10_1335</name>
</gene>
<dbReference type="AlphaFoldDB" id="Q0AQ10"/>
<dbReference type="OrthoDB" id="189743at2"/>
<protein>
    <submittedName>
        <fullName evidence="5">Thiopurine S-methyltransferase</fullName>
    </submittedName>
</protein>
<proteinExistence type="predicted"/>
<dbReference type="PANTHER" id="PTHR32183:SF6">
    <property type="entry name" value="CYSTEINE SULFINATE DESULFINASE_CYSTEINE DESULFURASE AND RELATED ENZYMES"/>
    <property type="match status" value="1"/>
</dbReference>
<dbReference type="Proteomes" id="UP000001964">
    <property type="component" value="Chromosome"/>
</dbReference>
<dbReference type="KEGG" id="mmr:Mmar10_1335"/>
<dbReference type="PANTHER" id="PTHR32183">
    <property type="match status" value="1"/>
</dbReference>
<dbReference type="Pfam" id="PF05724">
    <property type="entry name" value="TPMT"/>
    <property type="match status" value="1"/>
</dbReference>
<reference evidence="5 6" key="1">
    <citation type="submission" date="2006-08" db="EMBL/GenBank/DDBJ databases">
        <title>Complete sequence of Maricaulis maris MCS10.</title>
        <authorList>
            <consortium name="US DOE Joint Genome Institute"/>
            <person name="Copeland A."/>
            <person name="Lucas S."/>
            <person name="Lapidus A."/>
            <person name="Barry K."/>
            <person name="Detter J.C."/>
            <person name="Glavina del Rio T."/>
            <person name="Hammon N."/>
            <person name="Israni S."/>
            <person name="Dalin E."/>
            <person name="Tice H."/>
            <person name="Pitluck S."/>
            <person name="Saunders E."/>
            <person name="Brettin T."/>
            <person name="Bruce D."/>
            <person name="Han C."/>
            <person name="Tapia R."/>
            <person name="Gilna P."/>
            <person name="Schmutz J."/>
            <person name="Larimer F."/>
            <person name="Land M."/>
            <person name="Hauser L."/>
            <person name="Kyrpides N."/>
            <person name="Mikhailova N."/>
            <person name="Viollier P."/>
            <person name="Stephens C."/>
            <person name="Richardson P."/>
        </authorList>
    </citation>
    <scope>NUCLEOTIDE SEQUENCE [LARGE SCALE GENOMIC DNA]</scope>
    <source>
        <strain evidence="5 6">MCS10</strain>
    </source>
</reference>
<keyword evidence="2 5" id="KW-0489">Methyltransferase</keyword>
<evidence type="ECO:0000256" key="3">
    <source>
        <dbReference type="ARBA" id="ARBA00022679"/>
    </source>
</evidence>
<name>Q0AQ10_MARMM</name>
<evidence type="ECO:0000256" key="4">
    <source>
        <dbReference type="ARBA" id="ARBA00022691"/>
    </source>
</evidence>
<dbReference type="InterPro" id="IPR029063">
    <property type="entry name" value="SAM-dependent_MTases_sf"/>
</dbReference>
<sequence length="202" mass="22649">MTHDENRSAFDWEARFIDGNTPWERGALHPAFEAWQHQSAFAAGDRALIPGCGRSPELLALAQAGLAVTGADLSGTAMAWQRKLFADAGQQVELITGDVFDWQPQQALDLVYEQTFLCAIHPRLRTRYEEALARWLKPGGRLYALFMQKPERGGPPFDCALDAMRALFPAERWTWPAEADIQPWPHPQLNGKAELGAVLIRR</sequence>
<dbReference type="PROSITE" id="PS51585">
    <property type="entry name" value="SAM_MT_TPMT"/>
    <property type="match status" value="1"/>
</dbReference>
<keyword evidence="3 5" id="KW-0808">Transferase</keyword>
<keyword evidence="6" id="KW-1185">Reference proteome</keyword>
<dbReference type="eggNOG" id="COG0500">
    <property type="taxonomic scope" value="Bacteria"/>
</dbReference>
<dbReference type="Gene3D" id="3.40.50.150">
    <property type="entry name" value="Vaccinia Virus protein VP39"/>
    <property type="match status" value="1"/>
</dbReference>
<dbReference type="RefSeq" id="WP_011643274.1">
    <property type="nucleotide sequence ID" value="NC_008347.1"/>
</dbReference>
<dbReference type="GO" id="GO:0008757">
    <property type="term" value="F:S-adenosylmethionine-dependent methyltransferase activity"/>
    <property type="evidence" value="ECO:0007669"/>
    <property type="project" value="InterPro"/>
</dbReference>
<evidence type="ECO:0000256" key="1">
    <source>
        <dbReference type="ARBA" id="ARBA00022553"/>
    </source>
</evidence>
<keyword evidence="4" id="KW-0949">S-adenosyl-L-methionine</keyword>
<dbReference type="CDD" id="cd02440">
    <property type="entry name" value="AdoMet_MTases"/>
    <property type="match status" value="1"/>
</dbReference>
<accession>Q0AQ10</accession>
<evidence type="ECO:0000313" key="6">
    <source>
        <dbReference type="Proteomes" id="UP000001964"/>
    </source>
</evidence>
<dbReference type="EMBL" id="CP000449">
    <property type="protein sequence ID" value="ABI65627.1"/>
    <property type="molecule type" value="Genomic_DNA"/>
</dbReference>
<dbReference type="HOGENOM" id="CLU_056435_1_2_5"/>
<evidence type="ECO:0000256" key="2">
    <source>
        <dbReference type="ARBA" id="ARBA00022603"/>
    </source>
</evidence>
<dbReference type="GO" id="GO:0032259">
    <property type="term" value="P:methylation"/>
    <property type="evidence" value="ECO:0007669"/>
    <property type="project" value="UniProtKB-KW"/>
</dbReference>
<evidence type="ECO:0000313" key="5">
    <source>
        <dbReference type="EMBL" id="ABI65627.1"/>
    </source>
</evidence>
<dbReference type="SUPFAM" id="SSF53335">
    <property type="entry name" value="S-adenosyl-L-methionine-dependent methyltransferases"/>
    <property type="match status" value="1"/>
</dbReference>